<evidence type="ECO:0000313" key="3">
    <source>
        <dbReference type="Proteomes" id="UP000675881"/>
    </source>
</evidence>
<feature type="compositionally biased region" description="Acidic residues" evidence="1">
    <location>
        <begin position="156"/>
        <end position="175"/>
    </location>
</feature>
<reference evidence="2" key="1">
    <citation type="submission" date="2021-02" db="EMBL/GenBank/DDBJ databases">
        <authorList>
            <person name="Bekaert M."/>
        </authorList>
    </citation>
    <scope>NUCLEOTIDE SEQUENCE</scope>
    <source>
        <strain evidence="2">IoA-00</strain>
    </source>
</reference>
<organism evidence="2 3">
    <name type="scientific">Lepeophtheirus salmonis</name>
    <name type="common">Salmon louse</name>
    <name type="synonym">Caligus salmonis</name>
    <dbReference type="NCBI Taxonomy" id="72036"/>
    <lineage>
        <taxon>Eukaryota</taxon>
        <taxon>Metazoa</taxon>
        <taxon>Ecdysozoa</taxon>
        <taxon>Arthropoda</taxon>
        <taxon>Crustacea</taxon>
        <taxon>Multicrustacea</taxon>
        <taxon>Hexanauplia</taxon>
        <taxon>Copepoda</taxon>
        <taxon>Siphonostomatoida</taxon>
        <taxon>Caligidae</taxon>
        <taxon>Lepeophtheirus</taxon>
    </lineage>
</organism>
<feature type="region of interest" description="Disordered" evidence="1">
    <location>
        <begin position="156"/>
        <end position="193"/>
    </location>
</feature>
<gene>
    <name evidence="2" type="ORF">LSAA_4235</name>
</gene>
<name>A0A7R8CMX5_LEPSM</name>
<accession>A0A7R8CMX5</accession>
<protein>
    <submittedName>
        <fullName evidence="2">(salmon louse) hypothetical protein</fullName>
    </submittedName>
</protein>
<dbReference type="EMBL" id="HG994592">
    <property type="protein sequence ID" value="CAF2825005.1"/>
    <property type="molecule type" value="Genomic_DNA"/>
</dbReference>
<sequence>MEFGRGTEGPKVIVQYINDHFSDHYRQPMSIPPYQHLTYIESLEYMTSLACREEGDTIPSGSPSYNNITSSQTLQVSEGSNDENEIIDVVGGVSSSIHSELVEERYRGINIVDLREGPITTPSNQIPDASGFRHSLAFHPSLRQPIHFYHFHFSNEEENEESSDDDDSEHTDVEDSTTSGAYSSSSDDDSDAMEYDCCCTTRLMKGLERHN</sequence>
<keyword evidence="3" id="KW-1185">Reference proteome</keyword>
<feature type="compositionally biased region" description="Low complexity" evidence="1">
    <location>
        <begin position="176"/>
        <end position="185"/>
    </location>
</feature>
<dbReference type="Proteomes" id="UP000675881">
    <property type="component" value="Chromosome 13"/>
</dbReference>
<proteinExistence type="predicted"/>
<dbReference type="AlphaFoldDB" id="A0A7R8CMX5"/>
<evidence type="ECO:0000256" key="1">
    <source>
        <dbReference type="SAM" id="MobiDB-lite"/>
    </source>
</evidence>
<evidence type="ECO:0000313" key="2">
    <source>
        <dbReference type="EMBL" id="CAF2825005.1"/>
    </source>
</evidence>